<dbReference type="Pfam" id="PF01590">
    <property type="entry name" value="GAF"/>
    <property type="match status" value="1"/>
</dbReference>
<feature type="transmembrane region" description="Helical" evidence="1">
    <location>
        <begin position="43"/>
        <end position="66"/>
    </location>
</feature>
<dbReference type="SUPFAM" id="SSF55073">
    <property type="entry name" value="Nucleotide cyclase"/>
    <property type="match status" value="1"/>
</dbReference>
<dbReference type="PROSITE" id="PS50883">
    <property type="entry name" value="EAL"/>
    <property type="match status" value="1"/>
</dbReference>
<reference evidence="4 5" key="1">
    <citation type="submission" date="2019-02" db="EMBL/GenBank/DDBJ databases">
        <title>Sequencing the genomes of 1000 actinobacteria strains.</title>
        <authorList>
            <person name="Klenk H.-P."/>
        </authorList>
    </citation>
    <scope>NUCLEOTIDE SEQUENCE [LARGE SCALE GENOMIC DNA]</scope>
    <source>
        <strain evidence="4 5">DSM 45162</strain>
    </source>
</reference>
<dbReference type="InterPro" id="IPR029787">
    <property type="entry name" value="Nucleotide_cyclase"/>
</dbReference>
<evidence type="ECO:0000259" key="3">
    <source>
        <dbReference type="PROSITE" id="PS50887"/>
    </source>
</evidence>
<dbReference type="InterPro" id="IPR001633">
    <property type="entry name" value="EAL_dom"/>
</dbReference>
<dbReference type="CDD" id="cd01948">
    <property type="entry name" value="EAL"/>
    <property type="match status" value="1"/>
</dbReference>
<feature type="transmembrane region" description="Helical" evidence="1">
    <location>
        <begin position="183"/>
        <end position="204"/>
    </location>
</feature>
<dbReference type="SUPFAM" id="SSF141868">
    <property type="entry name" value="EAL domain-like"/>
    <property type="match status" value="1"/>
</dbReference>
<proteinExistence type="predicted"/>
<accession>A0A4Q7ZLT5</accession>
<keyword evidence="1" id="KW-1133">Transmembrane helix</keyword>
<dbReference type="Proteomes" id="UP000292564">
    <property type="component" value="Unassembled WGS sequence"/>
</dbReference>
<dbReference type="AlphaFoldDB" id="A0A4Q7ZLT5"/>
<dbReference type="Gene3D" id="3.20.20.450">
    <property type="entry name" value="EAL domain"/>
    <property type="match status" value="1"/>
</dbReference>
<dbReference type="InterPro" id="IPR003018">
    <property type="entry name" value="GAF"/>
</dbReference>
<dbReference type="InterPro" id="IPR043128">
    <property type="entry name" value="Rev_trsase/Diguanyl_cyclase"/>
</dbReference>
<dbReference type="PANTHER" id="PTHR44757">
    <property type="entry name" value="DIGUANYLATE CYCLASE DGCP"/>
    <property type="match status" value="1"/>
</dbReference>
<sequence length="842" mass="91077">MTGRRPSPRRSPEYAWLITTPLAAFAFICALIFWVSDPTWYRAWLGGLVALAGVILAAVAVLNVLIRRQNTSVVLTEIPLVLAIYFLPPMMVLTVVTIGAVIAQLRARVEPTKLWFNVAKSGAATSAALLVAAALPDLRGAAPGTWGILFAACITSAIVSHVAVGSVIMLLQGPRAGQEALRSAPAAIGTASINIAVGLVFLVALDATPWAGILLGVLVAAVVLLFRSFAGFFRQHRTLADVYELTLAVREHSNDGGLPDVLLGRVRRLMRAECATLWLPAQGRHPEVLLTARVDDAGLLDISPTPTAVRERALAGQHAIAVGTAFDDTADLRNTLRDAGVKDVIAIPLRSGQTTVGSLEVVNRLGETQTFRQADVQVLETIAAHAAVAVENSRLVDRLRYDAYHDRLTSLPNRRRMTDALAESVKVRAPGEVVAVLLFDVDGLREVNESMGHSAGDKLLAEVAERLRNIAGPGSLVGRIGGDEFVVTLRAESTEATVRLATEMREQLRGPMVVGSLTLDVDTAAGVAVQPDHGDDPEALLRRAELAANAAKMLPYGVQLFHPALESRAVRRLGLAADLRRALDNGELDVYFQPKVRLSDRHLVGVECLARWQHPAHGEVAPEDFIAVAEHTGQLHRLTEVVLTMGLRRCRAWADADRPLSIAVNLSARTLLDSRFPELVHRLIKESGVPPAQITFEISEPGMLGEIERALPTLYRLRDLGVRLSVDDFGTGASSLSYLRQLPVQEVKIDDSFVQGMATDTGDLAIVRAVISLSREFGLTVVAEGVESELTLELLEEMGCEIGQGYLFSRPLPYERLEAWFSAQTEPESTPTGEVRRLRAVI</sequence>
<feature type="domain" description="GGDEF" evidence="3">
    <location>
        <begin position="432"/>
        <end position="566"/>
    </location>
</feature>
<dbReference type="Gene3D" id="3.30.450.40">
    <property type="match status" value="1"/>
</dbReference>
<keyword evidence="5" id="KW-1185">Reference proteome</keyword>
<dbReference type="NCBIfam" id="TIGR00254">
    <property type="entry name" value="GGDEF"/>
    <property type="match status" value="1"/>
</dbReference>
<dbReference type="SMART" id="SM00052">
    <property type="entry name" value="EAL"/>
    <property type="match status" value="1"/>
</dbReference>
<dbReference type="SUPFAM" id="SSF55781">
    <property type="entry name" value="GAF domain-like"/>
    <property type="match status" value="1"/>
</dbReference>
<evidence type="ECO:0000313" key="4">
    <source>
        <dbReference type="EMBL" id="RZU51922.1"/>
    </source>
</evidence>
<feature type="transmembrane region" description="Helical" evidence="1">
    <location>
        <begin position="14"/>
        <end position="36"/>
    </location>
</feature>
<evidence type="ECO:0000259" key="2">
    <source>
        <dbReference type="PROSITE" id="PS50883"/>
    </source>
</evidence>
<dbReference type="InterPro" id="IPR052155">
    <property type="entry name" value="Biofilm_reg_signaling"/>
</dbReference>
<protein>
    <submittedName>
        <fullName evidence="4">Diguanylate cyclase (GGDEF)-like protein</fullName>
    </submittedName>
</protein>
<dbReference type="Pfam" id="PF00990">
    <property type="entry name" value="GGDEF"/>
    <property type="match status" value="1"/>
</dbReference>
<gene>
    <name evidence="4" type="ORF">EV385_3759</name>
</gene>
<dbReference type="InterPro" id="IPR029016">
    <property type="entry name" value="GAF-like_dom_sf"/>
</dbReference>
<dbReference type="EMBL" id="SHKY01000001">
    <property type="protein sequence ID" value="RZU51922.1"/>
    <property type="molecule type" value="Genomic_DNA"/>
</dbReference>
<dbReference type="CDD" id="cd01949">
    <property type="entry name" value="GGDEF"/>
    <property type="match status" value="1"/>
</dbReference>
<keyword evidence="1" id="KW-0812">Transmembrane</keyword>
<dbReference type="Pfam" id="PF00563">
    <property type="entry name" value="EAL"/>
    <property type="match status" value="1"/>
</dbReference>
<comment type="caution">
    <text evidence="4">The sequence shown here is derived from an EMBL/GenBank/DDBJ whole genome shotgun (WGS) entry which is preliminary data.</text>
</comment>
<dbReference type="SMART" id="SM00065">
    <property type="entry name" value="GAF"/>
    <property type="match status" value="1"/>
</dbReference>
<dbReference type="InterPro" id="IPR035919">
    <property type="entry name" value="EAL_sf"/>
</dbReference>
<organism evidence="4 5">
    <name type="scientific">Krasilnikovia cinnamomea</name>
    <dbReference type="NCBI Taxonomy" id="349313"/>
    <lineage>
        <taxon>Bacteria</taxon>
        <taxon>Bacillati</taxon>
        <taxon>Actinomycetota</taxon>
        <taxon>Actinomycetes</taxon>
        <taxon>Micromonosporales</taxon>
        <taxon>Micromonosporaceae</taxon>
        <taxon>Krasilnikovia</taxon>
    </lineage>
</organism>
<dbReference type="OrthoDB" id="23692at2"/>
<name>A0A4Q7ZLT5_9ACTN</name>
<feature type="transmembrane region" description="Helical" evidence="1">
    <location>
        <begin position="114"/>
        <end position="135"/>
    </location>
</feature>
<evidence type="ECO:0000256" key="1">
    <source>
        <dbReference type="SAM" id="Phobius"/>
    </source>
</evidence>
<feature type="transmembrane region" description="Helical" evidence="1">
    <location>
        <begin position="147"/>
        <end position="171"/>
    </location>
</feature>
<feature type="transmembrane region" description="Helical" evidence="1">
    <location>
        <begin position="210"/>
        <end position="230"/>
    </location>
</feature>
<dbReference type="RefSeq" id="WP_130510617.1">
    <property type="nucleotide sequence ID" value="NZ_SHKY01000001.1"/>
</dbReference>
<dbReference type="PANTHER" id="PTHR44757:SF2">
    <property type="entry name" value="BIOFILM ARCHITECTURE MAINTENANCE PROTEIN MBAA"/>
    <property type="match status" value="1"/>
</dbReference>
<dbReference type="InterPro" id="IPR000160">
    <property type="entry name" value="GGDEF_dom"/>
</dbReference>
<keyword evidence="1" id="KW-0472">Membrane</keyword>
<evidence type="ECO:0000313" key="5">
    <source>
        <dbReference type="Proteomes" id="UP000292564"/>
    </source>
</evidence>
<dbReference type="SMART" id="SM00267">
    <property type="entry name" value="GGDEF"/>
    <property type="match status" value="1"/>
</dbReference>
<feature type="domain" description="EAL" evidence="2">
    <location>
        <begin position="572"/>
        <end position="825"/>
    </location>
</feature>
<dbReference type="Gene3D" id="3.30.70.270">
    <property type="match status" value="1"/>
</dbReference>
<feature type="transmembrane region" description="Helical" evidence="1">
    <location>
        <begin position="78"/>
        <end position="102"/>
    </location>
</feature>
<dbReference type="PROSITE" id="PS50887">
    <property type="entry name" value="GGDEF"/>
    <property type="match status" value="1"/>
</dbReference>